<protein>
    <submittedName>
        <fullName evidence="4">dTDP-4-amino-4,6-dideoxygalactose transaminase</fullName>
    </submittedName>
</protein>
<reference evidence="5" key="1">
    <citation type="submission" date="2016-10" db="EMBL/GenBank/DDBJ databases">
        <authorList>
            <person name="Varghese N."/>
            <person name="Submissions S."/>
        </authorList>
    </citation>
    <scope>NUCLEOTIDE SEQUENCE [LARGE SCALE GENOMIC DNA]</scope>
    <source>
        <strain evidence="5">DSM 17616</strain>
    </source>
</reference>
<dbReference type="GO" id="GO:0030170">
    <property type="term" value="F:pyridoxal phosphate binding"/>
    <property type="evidence" value="ECO:0007669"/>
    <property type="project" value="TreeGrafter"/>
</dbReference>
<dbReference type="InterPro" id="IPR015424">
    <property type="entry name" value="PyrdxlP-dep_Trfase"/>
</dbReference>
<dbReference type="InterPro" id="IPR000653">
    <property type="entry name" value="DegT/StrS_aminotransferase"/>
</dbReference>
<evidence type="ECO:0000256" key="2">
    <source>
        <dbReference type="ARBA" id="ARBA00037999"/>
    </source>
</evidence>
<comment type="similarity">
    <text evidence="2 3">Belongs to the DegT/DnrJ/EryC1 family.</text>
</comment>
<proteinExistence type="inferred from homology"/>
<keyword evidence="5" id="KW-1185">Reference proteome</keyword>
<evidence type="ECO:0000313" key="5">
    <source>
        <dbReference type="Proteomes" id="UP000199371"/>
    </source>
</evidence>
<dbReference type="PANTHER" id="PTHR30244">
    <property type="entry name" value="TRANSAMINASE"/>
    <property type="match status" value="1"/>
</dbReference>
<dbReference type="Proteomes" id="UP000199371">
    <property type="component" value="Unassembled WGS sequence"/>
</dbReference>
<dbReference type="STRING" id="173990.SAMN05660691_01005"/>
<accession>A0A1H6KAH0</accession>
<organism evidence="4 5">
    <name type="scientific">Rheinheimera pacifica</name>
    <dbReference type="NCBI Taxonomy" id="173990"/>
    <lineage>
        <taxon>Bacteria</taxon>
        <taxon>Pseudomonadati</taxon>
        <taxon>Pseudomonadota</taxon>
        <taxon>Gammaproteobacteria</taxon>
        <taxon>Chromatiales</taxon>
        <taxon>Chromatiaceae</taxon>
        <taxon>Rheinheimera</taxon>
    </lineage>
</organism>
<dbReference type="SUPFAM" id="SSF53383">
    <property type="entry name" value="PLP-dependent transferases"/>
    <property type="match status" value="1"/>
</dbReference>
<evidence type="ECO:0000313" key="4">
    <source>
        <dbReference type="EMBL" id="SEH72065.1"/>
    </source>
</evidence>
<dbReference type="GO" id="GO:0008483">
    <property type="term" value="F:transaminase activity"/>
    <property type="evidence" value="ECO:0007669"/>
    <property type="project" value="TreeGrafter"/>
</dbReference>
<name>A0A1H6KAH0_9GAMM</name>
<evidence type="ECO:0000256" key="1">
    <source>
        <dbReference type="ARBA" id="ARBA00022898"/>
    </source>
</evidence>
<dbReference type="EMBL" id="FNXF01000003">
    <property type="protein sequence ID" value="SEH72065.1"/>
    <property type="molecule type" value="Genomic_DNA"/>
</dbReference>
<dbReference type="InterPro" id="IPR015421">
    <property type="entry name" value="PyrdxlP-dep_Trfase_major"/>
</dbReference>
<dbReference type="AlphaFoldDB" id="A0A1H6KAH0"/>
<gene>
    <name evidence="4" type="ORF">SAMN05660691_01005</name>
</gene>
<sequence length="349" mass="38736">MPVQFSAPLMDAKHFPPSLIKAQPAFTLTGSSLWRYPLPVNHVSTFSRARYALAAAALHLKHSAQQNTVLLPAYHCPALVEPFIYAGYNIVFYPQLADLSTDIATFSHLLTPQVTHVVVVRYFGFSQNADELIQVAFAANKAVIEDNAHSLAHFWQTCAAQPPAISASVSSIAKTLGTADGGVLYLPGYKADTQVAAGFTTELKALRSGNRPITGSADADLRYFRAGMQIADCLRASRWLMLRSNYAAISRQRRENYHYLAQQLERSSAGQVLYPTLTEHDVPYVLPFLLHDIYGFTRLRQQQIQVLRWEELATTATGIASHYQQHLVQLPVHQALSKQQLQHIVKALG</sequence>
<evidence type="ECO:0000256" key="3">
    <source>
        <dbReference type="RuleBase" id="RU004508"/>
    </source>
</evidence>
<keyword evidence="1 3" id="KW-0663">Pyridoxal phosphate</keyword>
<dbReference type="GO" id="GO:0000271">
    <property type="term" value="P:polysaccharide biosynthetic process"/>
    <property type="evidence" value="ECO:0007669"/>
    <property type="project" value="TreeGrafter"/>
</dbReference>
<dbReference type="Gene3D" id="3.40.640.10">
    <property type="entry name" value="Type I PLP-dependent aspartate aminotransferase-like (Major domain)"/>
    <property type="match status" value="1"/>
</dbReference>
<dbReference type="PANTHER" id="PTHR30244:SF34">
    <property type="entry name" value="DTDP-4-AMINO-4,6-DIDEOXYGALACTOSE TRANSAMINASE"/>
    <property type="match status" value="1"/>
</dbReference>
<dbReference type="OrthoDB" id="9777744at2"/>
<dbReference type="RefSeq" id="WP_092790914.1">
    <property type="nucleotide sequence ID" value="NZ_FNXF01000003.1"/>
</dbReference>
<dbReference type="Pfam" id="PF01041">
    <property type="entry name" value="DegT_DnrJ_EryC1"/>
    <property type="match status" value="1"/>
</dbReference>